<dbReference type="PROSITE" id="PS51898">
    <property type="entry name" value="TYR_RECOMBINASE"/>
    <property type="match status" value="1"/>
</dbReference>
<dbReference type="PANTHER" id="PTHR30349:SF87">
    <property type="entry name" value="TRANSPOSASE A"/>
    <property type="match status" value="1"/>
</dbReference>
<accession>A0A075WAG5</accession>
<dbReference type="Pfam" id="PF00589">
    <property type="entry name" value="Phage_integrase"/>
    <property type="match status" value="1"/>
</dbReference>
<dbReference type="InterPro" id="IPR002104">
    <property type="entry name" value="Integrase_catalytic"/>
</dbReference>
<dbReference type="CDD" id="cd00397">
    <property type="entry name" value="DNA_BRE_C"/>
    <property type="match status" value="1"/>
</dbReference>
<dbReference type="KEGG" id="afg:AFULGI_00005840"/>
<dbReference type="InterPro" id="IPR013762">
    <property type="entry name" value="Integrase-like_cat_sf"/>
</dbReference>
<dbReference type="Proteomes" id="UP000028501">
    <property type="component" value="Chromosome"/>
</dbReference>
<dbReference type="EMBL" id="CP006577">
    <property type="protein sequence ID" value="AIG97385.1"/>
    <property type="molecule type" value="Genomic_DNA"/>
</dbReference>
<dbReference type="AlphaFoldDB" id="A0A075WAG5"/>
<evidence type="ECO:0000313" key="3">
    <source>
        <dbReference type="EMBL" id="AIG97385.1"/>
    </source>
</evidence>
<name>A0A075WAG5_ARCFL</name>
<dbReference type="GO" id="GO:0003677">
    <property type="term" value="F:DNA binding"/>
    <property type="evidence" value="ECO:0007669"/>
    <property type="project" value="InterPro"/>
</dbReference>
<dbReference type="Gene3D" id="1.10.443.10">
    <property type="entry name" value="Intergrase catalytic core"/>
    <property type="match status" value="1"/>
</dbReference>
<dbReference type="SUPFAM" id="SSF56349">
    <property type="entry name" value="DNA breaking-rejoining enzymes"/>
    <property type="match status" value="1"/>
</dbReference>
<dbReference type="HOGENOM" id="CLU_027562_2_2_2"/>
<organism evidence="3 4">
    <name type="scientific">Archaeoglobus fulgidus DSM 8774</name>
    <dbReference type="NCBI Taxonomy" id="1344584"/>
    <lineage>
        <taxon>Archaea</taxon>
        <taxon>Methanobacteriati</taxon>
        <taxon>Methanobacteriota</taxon>
        <taxon>Archaeoglobi</taxon>
        <taxon>Archaeoglobales</taxon>
        <taxon>Archaeoglobaceae</taxon>
        <taxon>Archaeoglobus</taxon>
    </lineage>
</organism>
<evidence type="ECO:0000259" key="2">
    <source>
        <dbReference type="PROSITE" id="PS51898"/>
    </source>
</evidence>
<dbReference type="GO" id="GO:0006310">
    <property type="term" value="P:DNA recombination"/>
    <property type="evidence" value="ECO:0007669"/>
    <property type="project" value="UniProtKB-KW"/>
</dbReference>
<keyword evidence="1" id="KW-0233">DNA recombination</keyword>
<evidence type="ECO:0000256" key="1">
    <source>
        <dbReference type="ARBA" id="ARBA00023172"/>
    </source>
</evidence>
<reference evidence="3 4" key="1">
    <citation type="submission" date="2013-07" db="EMBL/GenBank/DDBJ databases">
        <title>Genome of Archaeoglobus fulgidus.</title>
        <authorList>
            <person name="Fiebig A."/>
            <person name="Birkeland N.-K."/>
        </authorList>
    </citation>
    <scope>NUCLEOTIDE SEQUENCE [LARGE SCALE GENOMIC DNA]</scope>
    <source>
        <strain evidence="3 4">DSM 8774</strain>
    </source>
</reference>
<protein>
    <submittedName>
        <fullName evidence="3">Integrase</fullName>
    </submittedName>
</protein>
<dbReference type="GO" id="GO:0015074">
    <property type="term" value="P:DNA integration"/>
    <property type="evidence" value="ECO:0007669"/>
    <property type="project" value="InterPro"/>
</dbReference>
<sequence length="429" mass="50086">MNSLVKCTGTKFNGLNSSGNTDSLVKVDLDKWRAIDYNERLKKELKILERSKISDRNKNLILKYMNYRLADGVSVARVHREIVSLRLLCEKFDVELEELDEDSLVVLLAKIETYGWKPATVNEYKRDLRMLLRMIGKNELADKIRVRDVKDNDLTREDLLTVEEVLKLISVAANHRDPALIMCHLDLGCRPEELLTLRVGDFERDSYGIRVHIRRSKTTRRSPHLSFSIPYVVRWLEVHPLRDDPDAPMWLDLYNFNKRIVKPIDIYAYNRILDKLFRKAGIQKRKRFSPYKFRHTSITMWSAVLTEQELVKRSGHVVGSKALRRYAKLVDIDTDKKILKELGLLSEEEAEPEVKKLKPVQCNLCGEFNEPHRQRCWKCKAVLDPLKLAKEVIDEEIVEAVIDEPMQNQMKEKLKQMIKQILAEEGLLP</sequence>
<proteinExistence type="predicted"/>
<dbReference type="PANTHER" id="PTHR30349">
    <property type="entry name" value="PHAGE INTEGRASE-RELATED"/>
    <property type="match status" value="1"/>
</dbReference>
<gene>
    <name evidence="3" type="ORF">AFULGI_00005840</name>
</gene>
<feature type="domain" description="Tyr recombinase" evidence="2">
    <location>
        <begin position="155"/>
        <end position="340"/>
    </location>
</feature>
<evidence type="ECO:0000313" key="4">
    <source>
        <dbReference type="Proteomes" id="UP000028501"/>
    </source>
</evidence>
<dbReference type="InterPro" id="IPR050090">
    <property type="entry name" value="Tyrosine_recombinase_XerCD"/>
</dbReference>
<dbReference type="InterPro" id="IPR011010">
    <property type="entry name" value="DNA_brk_join_enz"/>
</dbReference>